<feature type="transmembrane region" description="Helical" evidence="6">
    <location>
        <begin position="203"/>
        <end position="220"/>
    </location>
</feature>
<gene>
    <name evidence="7" type="ORF">B3C1_06809</name>
</gene>
<evidence type="ECO:0000256" key="4">
    <source>
        <dbReference type="ARBA" id="ARBA00022989"/>
    </source>
</evidence>
<comment type="caution">
    <text evidence="7">The sequence shown here is derived from an EMBL/GenBank/DDBJ whole genome shotgun (WGS) entry which is preliminary data.</text>
</comment>
<dbReference type="InterPro" id="IPR050833">
    <property type="entry name" value="Poly_Biosynth_Transport"/>
</dbReference>
<reference evidence="7 8" key="1">
    <citation type="journal article" date="2012" name="J. Bacteriol.">
        <title>Genome Sequence of Gallaecimonas xiamenensis Type Strain 3-C-1.</title>
        <authorList>
            <person name="Lai Q."/>
            <person name="Wang L."/>
            <person name="Wang W."/>
            <person name="Shao Z."/>
        </authorList>
    </citation>
    <scope>NUCLEOTIDE SEQUENCE [LARGE SCALE GENOMIC DNA]</scope>
    <source>
        <strain evidence="7 8">3-C-1</strain>
    </source>
</reference>
<feature type="transmembrane region" description="Helical" evidence="6">
    <location>
        <begin position="160"/>
        <end position="182"/>
    </location>
</feature>
<keyword evidence="8" id="KW-1185">Reference proteome</keyword>
<evidence type="ECO:0000256" key="3">
    <source>
        <dbReference type="ARBA" id="ARBA00022692"/>
    </source>
</evidence>
<dbReference type="GO" id="GO:0005886">
    <property type="term" value="C:plasma membrane"/>
    <property type="evidence" value="ECO:0007669"/>
    <property type="project" value="UniProtKB-SubCell"/>
</dbReference>
<feature type="transmembrane region" description="Helical" evidence="6">
    <location>
        <begin position="7"/>
        <end position="28"/>
    </location>
</feature>
<evidence type="ECO:0000256" key="5">
    <source>
        <dbReference type="ARBA" id="ARBA00023136"/>
    </source>
</evidence>
<feature type="transmembrane region" description="Helical" evidence="6">
    <location>
        <begin position="137"/>
        <end position="154"/>
    </location>
</feature>
<dbReference type="eggNOG" id="COG2244">
    <property type="taxonomic scope" value="Bacteria"/>
</dbReference>
<feature type="transmembrane region" description="Helical" evidence="6">
    <location>
        <begin position="373"/>
        <end position="393"/>
    </location>
</feature>
<evidence type="ECO:0000256" key="2">
    <source>
        <dbReference type="ARBA" id="ARBA00022475"/>
    </source>
</evidence>
<feature type="transmembrane region" description="Helical" evidence="6">
    <location>
        <begin position="108"/>
        <end position="125"/>
    </location>
</feature>
<dbReference type="OrthoDB" id="103403at2"/>
<organism evidence="7 8">
    <name type="scientific">Gallaecimonas xiamenensis 3-C-1</name>
    <dbReference type="NCBI Taxonomy" id="745411"/>
    <lineage>
        <taxon>Bacteria</taxon>
        <taxon>Pseudomonadati</taxon>
        <taxon>Pseudomonadota</taxon>
        <taxon>Gammaproteobacteria</taxon>
        <taxon>Enterobacterales</taxon>
        <taxon>Gallaecimonadaceae</taxon>
        <taxon>Gallaecimonas</taxon>
    </lineage>
</organism>
<dbReference type="InterPro" id="IPR002797">
    <property type="entry name" value="Polysacc_synth"/>
</dbReference>
<evidence type="ECO:0000256" key="1">
    <source>
        <dbReference type="ARBA" id="ARBA00004651"/>
    </source>
</evidence>
<feature type="transmembrane region" description="Helical" evidence="6">
    <location>
        <begin position="81"/>
        <end position="102"/>
    </location>
</feature>
<evidence type="ECO:0000256" key="6">
    <source>
        <dbReference type="SAM" id="Phobius"/>
    </source>
</evidence>
<dbReference type="Proteomes" id="UP000006755">
    <property type="component" value="Unassembled WGS sequence"/>
</dbReference>
<accession>K2IY07</accession>
<dbReference type="Pfam" id="PF01943">
    <property type="entry name" value="Polysacc_synt"/>
    <property type="match status" value="1"/>
</dbReference>
<comment type="subcellular location">
    <subcellularLocation>
        <location evidence="1">Cell membrane</location>
        <topology evidence="1">Multi-pass membrane protein</topology>
    </subcellularLocation>
</comment>
<evidence type="ECO:0000313" key="7">
    <source>
        <dbReference type="EMBL" id="EKE75366.1"/>
    </source>
</evidence>
<feature type="transmembrane region" description="Helical" evidence="6">
    <location>
        <begin position="283"/>
        <end position="310"/>
    </location>
</feature>
<dbReference type="PANTHER" id="PTHR30250">
    <property type="entry name" value="PST FAMILY PREDICTED COLANIC ACID TRANSPORTER"/>
    <property type="match status" value="1"/>
</dbReference>
<name>K2IY07_9GAMM</name>
<dbReference type="AlphaFoldDB" id="K2IY07"/>
<dbReference type="STRING" id="745411.B3C1_06809"/>
<keyword evidence="2" id="KW-1003">Cell membrane</keyword>
<evidence type="ECO:0000313" key="8">
    <source>
        <dbReference type="Proteomes" id="UP000006755"/>
    </source>
</evidence>
<keyword evidence="3 6" id="KW-0812">Transmembrane</keyword>
<dbReference type="EMBL" id="AMRI01000008">
    <property type="protein sequence ID" value="EKE75366.1"/>
    <property type="molecule type" value="Genomic_DNA"/>
</dbReference>
<keyword evidence="5 6" id="KW-0472">Membrane</keyword>
<sequence>MKILARLLTYGVSEVLNRLAPIITSFILAKKLGAESFGELSLIVVGVEILFIFISNNIQAVSRIEFFKRNTEEYIEFSKNAFCFSFFVFFFSLLLIGILSLIEADASLLLLPCIALFRSMAQFYLSTLQCSKESWSYFKVQITFILVFFVSFSLTLNYGIYSWILSMLIAVISQAIIGMVLVRKKTGICIFPLAFHRKLNWSQVKFGYSFMPQALGWWMKSGLDRYIISFSYGLSILGKYSLSYQFASSIMILVSALNLTIVPEINSLIKQKKNLANDKVNKIYFASFTLIVVSSLAIYFLSTIIIEYYFQDYDKAISYLPFPLISLMIQASSLIMMNELYFRDHGWFVARLVFLNFLLQGVLSFLLSKSFGIEAVLINSILFNLVLFTFVLVKVNNSRAI</sequence>
<feature type="transmembrane region" description="Helical" evidence="6">
    <location>
        <begin position="40"/>
        <end position="60"/>
    </location>
</feature>
<dbReference type="PANTHER" id="PTHR30250:SF11">
    <property type="entry name" value="O-ANTIGEN TRANSPORTER-RELATED"/>
    <property type="match status" value="1"/>
</dbReference>
<feature type="transmembrane region" description="Helical" evidence="6">
    <location>
        <begin position="316"/>
        <end position="336"/>
    </location>
</feature>
<feature type="transmembrane region" description="Helical" evidence="6">
    <location>
        <begin position="240"/>
        <end position="262"/>
    </location>
</feature>
<keyword evidence="4 6" id="KW-1133">Transmembrane helix</keyword>
<dbReference type="RefSeq" id="WP_008483786.1">
    <property type="nucleotide sequence ID" value="NZ_AMRI01000008.1"/>
</dbReference>
<feature type="transmembrane region" description="Helical" evidence="6">
    <location>
        <begin position="348"/>
        <end position="367"/>
    </location>
</feature>
<protein>
    <submittedName>
        <fullName evidence="7">Polysaccharide biosynthesis protein</fullName>
    </submittedName>
</protein>
<proteinExistence type="predicted"/>